<keyword evidence="3" id="KW-1185">Reference proteome</keyword>
<feature type="transmembrane region" description="Helical" evidence="1">
    <location>
        <begin position="32"/>
        <end position="50"/>
    </location>
</feature>
<gene>
    <name evidence="2" type="ORF">I5776_15445</name>
</gene>
<evidence type="ECO:0008006" key="4">
    <source>
        <dbReference type="Google" id="ProtNLM"/>
    </source>
</evidence>
<dbReference type="RefSeq" id="WP_202777265.1">
    <property type="nucleotide sequence ID" value="NZ_CP065425.1"/>
</dbReference>
<dbReference type="EMBL" id="CP065425">
    <property type="protein sequence ID" value="QQZ08449.1"/>
    <property type="molecule type" value="Genomic_DNA"/>
</dbReference>
<accession>A0ABX7DZM4</accession>
<protein>
    <recommendedName>
        <fullName evidence="4">Carotenoid biosynthesis protein</fullName>
    </recommendedName>
</protein>
<dbReference type="Proteomes" id="UP000595691">
    <property type="component" value="Chromosome"/>
</dbReference>
<keyword evidence="1" id="KW-0812">Transmembrane</keyword>
<organism evidence="2 3">
    <name type="scientific">Heyndrickxia vini</name>
    <dbReference type="NCBI Taxonomy" id="1476025"/>
    <lineage>
        <taxon>Bacteria</taxon>
        <taxon>Bacillati</taxon>
        <taxon>Bacillota</taxon>
        <taxon>Bacilli</taxon>
        <taxon>Bacillales</taxon>
        <taxon>Bacillaceae</taxon>
        <taxon>Heyndrickxia</taxon>
    </lineage>
</organism>
<feature type="transmembrane region" description="Helical" evidence="1">
    <location>
        <begin position="96"/>
        <end position="114"/>
    </location>
</feature>
<feature type="transmembrane region" description="Helical" evidence="1">
    <location>
        <begin position="70"/>
        <end position="89"/>
    </location>
</feature>
<reference evidence="2 3" key="1">
    <citation type="submission" date="2020-11" db="EMBL/GenBank/DDBJ databases">
        <title>Taxonomic evaluation of the Bacillus sporothermodurans group of bacteria based on whole genome sequences.</title>
        <authorList>
            <person name="Fiedler G."/>
            <person name="Herbstmann A.-D."/>
            <person name="Doll E."/>
            <person name="Wenning M."/>
            <person name="Brinks E."/>
            <person name="Kabisch J."/>
            <person name="Breitenwieser F."/>
            <person name="Lappann M."/>
            <person name="Boehnlein C."/>
            <person name="Franz C."/>
        </authorList>
    </citation>
    <scope>NUCLEOTIDE SEQUENCE [LARGE SCALE GENOMIC DNA]</scope>
    <source>
        <strain evidence="2 3">JCM 19841</strain>
    </source>
</reference>
<feature type="transmembrane region" description="Helical" evidence="1">
    <location>
        <begin position="6"/>
        <end position="25"/>
    </location>
</feature>
<keyword evidence="1" id="KW-1133">Transmembrane helix</keyword>
<feature type="transmembrane region" description="Helical" evidence="1">
    <location>
        <begin position="130"/>
        <end position="148"/>
    </location>
</feature>
<evidence type="ECO:0000313" key="2">
    <source>
        <dbReference type="EMBL" id="QQZ08449.1"/>
    </source>
</evidence>
<proteinExistence type="predicted"/>
<keyword evidence="1" id="KW-0472">Membrane</keyword>
<evidence type="ECO:0000256" key="1">
    <source>
        <dbReference type="SAM" id="Phobius"/>
    </source>
</evidence>
<name>A0ABX7DZM4_9BACI</name>
<sequence>MSLKSQWILNGAMIIFSWLTVPFLGKRNIKRFFLASILIVIFESISAYRGKKRKWWIFYNKPHSFLTGEFPFNIGPFLVGSMWILKFTFGKFKRFILVNAIIDGFFTFPLMIVFKKLKIVKLHRINHLQFFLYIFYKSFILYGIQYIIDLKRKLT</sequence>
<evidence type="ECO:0000313" key="3">
    <source>
        <dbReference type="Proteomes" id="UP000595691"/>
    </source>
</evidence>